<reference evidence="3" key="1">
    <citation type="submission" date="2021-02" db="EMBL/GenBank/DDBJ databases">
        <authorList>
            <person name="Nowell W R."/>
        </authorList>
    </citation>
    <scope>NUCLEOTIDE SEQUENCE</scope>
</reference>
<dbReference type="Pfam" id="PF05721">
    <property type="entry name" value="PhyH"/>
    <property type="match status" value="1"/>
</dbReference>
<evidence type="ECO:0000313" key="2">
    <source>
        <dbReference type="EMBL" id="CAF1196628.1"/>
    </source>
</evidence>
<dbReference type="InterPro" id="IPR022155">
    <property type="entry name" value="DUF3684"/>
</dbReference>
<dbReference type="EMBL" id="CAJNOH010001260">
    <property type="protein sequence ID" value="CAF1196628.1"/>
    <property type="molecule type" value="Genomic_DNA"/>
</dbReference>
<evidence type="ECO:0000313" key="3">
    <source>
        <dbReference type="EMBL" id="CAF1453736.1"/>
    </source>
</evidence>
<dbReference type="SUPFAM" id="SSF51197">
    <property type="entry name" value="Clavaminate synthase-like"/>
    <property type="match status" value="1"/>
</dbReference>
<proteinExistence type="predicted"/>
<comment type="caution">
    <text evidence="3">The sequence shown here is derived from an EMBL/GenBank/DDBJ whole genome shotgun (WGS) entry which is preliminary data.</text>
</comment>
<feature type="region of interest" description="Disordered" evidence="1">
    <location>
        <begin position="1759"/>
        <end position="1787"/>
    </location>
</feature>
<evidence type="ECO:0000313" key="4">
    <source>
        <dbReference type="Proteomes" id="UP000663870"/>
    </source>
</evidence>
<dbReference type="PANTHER" id="PTHR47839:SF1">
    <property type="entry name" value="DOMAIN PROTEIN, PUTATIVE (AFU_ORTHOLOGUE AFUA_6G04830)-RELATED"/>
    <property type="match status" value="1"/>
</dbReference>
<dbReference type="SUPFAM" id="SSF55874">
    <property type="entry name" value="ATPase domain of HSP90 chaperone/DNA topoisomerase II/histidine kinase"/>
    <property type="match status" value="1"/>
</dbReference>
<name>A0A815PT07_9BILA</name>
<dbReference type="Gene3D" id="3.30.565.10">
    <property type="entry name" value="Histidine kinase-like ATPase, C-terminal domain"/>
    <property type="match status" value="1"/>
</dbReference>
<sequence>MIADELSLGLSRLSTTGQHSMDTSNGQIRRDQPETWSNPWSNSWVFGVINGYGIGQSDFLWNIRSNRQVKKVYAHIWNTQNLLVSFDGCCIFRDWRNNPEWKTRSAWYHVDQNPKNKPDRCCIQGFVTLTDQNEKTGGLIVFPRSHLRFHELVEVTKYPKDFVKIPHDHSIITRGKLVHCQAGDLVLWDSRMVHCNSPATEIEKRAKDEPIDLLRIVAYVSMSPTSFVCDQSLEEFREKRKQMVENNCTLTHWSTELVVAGGNHTGLPKLSLDKYLEQNKKTKMNEQNIDTSLSSDELWLKIINEGKENRVEVNQRMLIDKMLARYSSEFVVYRELIQNSDDAQSTSFTLEITCDPSTSTINYESINKDDLSINQRKRNNILEGIGQLFKNHWKPNNTINSNQDINDFSINDQYSFENDFNNCIITEIRTINNGNIFSEDDWKRVITIAEGNTNVDAIGQFGVGFFSVFSYSERPMIQSGKHCLAFSWQNGKSLTTFRKELSNDQKSSLTSVILKMKNKSILETKSTLEINELNNDFHRSTKSKKNTLTNEIVPTMDLTQLKAYFTKVLSFTKYINELIIKINGLIVFQVNKIKKPLLSTKLSLAVKRLNANNEHNLLRFNSFTQTEQTFSIENGPSITLNHIDVQAELTIDKDFHQQIRNVLKKSLPSIVHIQFLFPSNNILQQQQWKTLTNNNLNNQILKALIPLKFHNQDILPAGQIFIGLATHQTTGIGMHLFSHLIPTIERENIDLQDPYISIWNEQLLISIGKIIRYIYDQIILDAVNNIQQDTNQHLNLILSPYAFEPSAPNKDIGRILLDGFFSSSEDILVPVKRSPSDNHLSLIPSTEAFLTNSKHIQAFLPVPLVPFDIGKNNFFKVLKERRWIEEIDNESILIKIHQSIFSFNEFIELLRWLCKYDINNNKSYIKHVLSKIHYRETRQSSIIKLEKIEFYDTLNISSLPLPSNVLPSNIVSHISREDLQRRLSLTAISAKNLIQYYLAEKQLNLFHNENTSKILLSFICQHWNEFNDTETSQIKSVLCNMKCIPTSQGMKSPNESYIRSSNLSPDLPIITLYIPQLIKDNNQKEKQESIDHPVSNEFLKLIGCRTIHIPTSTDTLQATSDISSNNSQTLENFIQDLLKQRKNMSDNDLHALKYNQCITGTTLESNDEIKRKYKPSELHFPSVAKRLKWNELLIIDWIDINPHSQEYSFLKELGVREVPDLHELIIRIDQEHQNGSKIKTDYQLPKALEFFAEHFQEHYSKLWKKSNIKKPFLPSSIPNVNQSTEVILTTPETVFKELSPLFPTLLPDVIRCFSRYFNIDLLGIKNHPSLSMAFDVLMEKRNQLLTSQTATKYFSYFKKLDGLNTTFIQRISNIPFIPLLENNIYVKPSQVFIRSKNSTIDKISQDNNNTLDDVAAHGLIDYIDYGSEANSFLLSIGVLYYPSAENLADLLIERQQTYFNQNKDNNEELISAKVRFYTNCLKQLSAVSNVTQQLYIEPLRSRLINKPWCLAYQGLERSDGTKYQIFKIAKPSDIYLDDDHQCAIDLRPLCAPDEPELIKFYEKFGSKWISECVKRTLVHRGKCFITDRSKKLCDRIHHRLDMLFVNNRGESMKNIDEKRIELLRKQFSIYEAEGIQCQLTFQNKTITLNSTECSSCALEHERNQVCLYIHKDIPTLDYIDIATELTRFVYKKPLDTLVHSISDKLASPLETLKRRGIPVDRLIKNPEQQPIKLSLHIQQTKSEENKQIQTLKQQEPTFQTQQIQQYNQQESQEKVNPKQKQPLQQQEQTLQVDKLQQYYQQEFQKPTNNQQHSQTPRGLFQNLKDLLVPVQLPSPSPQTQSVENISSTIERNRIDHFGRYKSTDDDDIDTMIRATRSYSQMEFNQMEHSRNENNTSCEFVPAANMMRYDRLFYGIPLYIDRNVKITNILLDQGKQLAWLLSGLAKQVFNIPVETMHLFRDIESARIAFNSNGALFFNLRYFEQVFFDDLKPYLENSTTVSSSTPIVRKIVNFYFMVACHELSHNIDSNHDLNFINRFEKVSVRFMDAKDTFLSRFFFQEL</sequence>
<gene>
    <name evidence="3" type="ORF">JXQ802_LOCUS37756</name>
    <name evidence="2" type="ORF">PYM288_LOCUS24643</name>
</gene>
<dbReference type="Proteomes" id="UP000663870">
    <property type="component" value="Unassembled WGS sequence"/>
</dbReference>
<protein>
    <submittedName>
        <fullName evidence="3">Uncharacterized protein</fullName>
    </submittedName>
</protein>
<dbReference type="Pfam" id="PF12449">
    <property type="entry name" value="DUF3684"/>
    <property type="match status" value="1"/>
</dbReference>
<keyword evidence="4" id="KW-1185">Reference proteome</keyword>
<evidence type="ECO:0000256" key="1">
    <source>
        <dbReference type="SAM" id="MobiDB-lite"/>
    </source>
</evidence>
<feature type="compositionally biased region" description="Low complexity" evidence="1">
    <location>
        <begin position="1778"/>
        <end position="1787"/>
    </location>
</feature>
<accession>A0A815PT07</accession>
<dbReference type="InterPro" id="IPR036890">
    <property type="entry name" value="HATPase_C_sf"/>
</dbReference>
<feature type="compositionally biased region" description="Low complexity" evidence="1">
    <location>
        <begin position="1759"/>
        <end position="1770"/>
    </location>
</feature>
<dbReference type="Proteomes" id="UP000663854">
    <property type="component" value="Unassembled WGS sequence"/>
</dbReference>
<dbReference type="EMBL" id="CAJNOL010002041">
    <property type="protein sequence ID" value="CAF1453736.1"/>
    <property type="molecule type" value="Genomic_DNA"/>
</dbReference>
<organism evidence="3 4">
    <name type="scientific">Rotaria sordida</name>
    <dbReference type="NCBI Taxonomy" id="392033"/>
    <lineage>
        <taxon>Eukaryota</taxon>
        <taxon>Metazoa</taxon>
        <taxon>Spiralia</taxon>
        <taxon>Gnathifera</taxon>
        <taxon>Rotifera</taxon>
        <taxon>Eurotatoria</taxon>
        <taxon>Bdelloidea</taxon>
        <taxon>Philodinida</taxon>
        <taxon>Philodinidae</taxon>
        <taxon>Rotaria</taxon>
    </lineage>
</organism>
<dbReference type="PANTHER" id="PTHR47839">
    <property type="entry name" value="DOMAIN PROTEIN, PUTATIVE (AFU_ORTHOLOGUE AFUA_6G04830)-RELATED"/>
    <property type="match status" value="1"/>
</dbReference>
<dbReference type="InterPro" id="IPR008775">
    <property type="entry name" value="Phytyl_CoA_dOase-like"/>
</dbReference>
<dbReference type="Gene3D" id="2.60.120.620">
    <property type="entry name" value="q2cbj1_9rhob like domain"/>
    <property type="match status" value="1"/>
</dbReference>